<reference evidence="1 2" key="1">
    <citation type="submission" date="2020-08" db="EMBL/GenBank/DDBJ databases">
        <title>Genomic Encyclopedia of Type Strains, Phase III (KMG-III): the genomes of soil and plant-associated and newly described type strains.</title>
        <authorList>
            <person name="Whitman W."/>
        </authorList>
    </citation>
    <scope>NUCLEOTIDE SEQUENCE [LARGE SCALE GENOMIC DNA]</scope>
    <source>
        <strain evidence="1 2">CECT 3226</strain>
    </source>
</reference>
<proteinExistence type="predicted"/>
<gene>
    <name evidence="1" type="ORF">FHS32_001741</name>
</gene>
<organism evidence="1 2">
    <name type="scientific">Streptomyces griseoloalbus</name>
    <dbReference type="NCBI Taxonomy" id="67303"/>
    <lineage>
        <taxon>Bacteria</taxon>
        <taxon>Bacillati</taxon>
        <taxon>Actinomycetota</taxon>
        <taxon>Actinomycetes</taxon>
        <taxon>Kitasatosporales</taxon>
        <taxon>Streptomycetaceae</taxon>
        <taxon>Streptomyces</taxon>
    </lineage>
</organism>
<name>A0A7W8BNZ4_9ACTN</name>
<evidence type="ECO:0000313" key="1">
    <source>
        <dbReference type="EMBL" id="MBB5125009.1"/>
    </source>
</evidence>
<sequence>MQGVFTAVVAGGPRLADVLHGTAGSAAGPRTAVAGGGVWSSS</sequence>
<keyword evidence="2" id="KW-1185">Reference proteome</keyword>
<dbReference type="EMBL" id="JACHJE010000004">
    <property type="protein sequence ID" value="MBB5125009.1"/>
    <property type="molecule type" value="Genomic_DNA"/>
</dbReference>
<protein>
    <submittedName>
        <fullName evidence="1">Uncharacterized protein</fullName>
    </submittedName>
</protein>
<dbReference type="AlphaFoldDB" id="A0A7W8BNZ4"/>
<accession>A0A7W8BNZ4</accession>
<comment type="caution">
    <text evidence="1">The sequence shown here is derived from an EMBL/GenBank/DDBJ whole genome shotgun (WGS) entry which is preliminary data.</text>
</comment>
<evidence type="ECO:0000313" key="2">
    <source>
        <dbReference type="Proteomes" id="UP000568022"/>
    </source>
</evidence>
<dbReference type="Proteomes" id="UP000568022">
    <property type="component" value="Unassembled WGS sequence"/>
</dbReference>